<evidence type="ECO:0000313" key="8">
    <source>
        <dbReference type="EMBL" id="VWX34442.1"/>
    </source>
</evidence>
<dbReference type="GO" id="GO:0033573">
    <property type="term" value="C:high-affinity iron permease complex"/>
    <property type="evidence" value="ECO:0007669"/>
    <property type="project" value="InterPro"/>
</dbReference>
<feature type="transmembrane region" description="Helical" evidence="6">
    <location>
        <begin position="311"/>
        <end position="332"/>
    </location>
</feature>
<keyword evidence="3 6" id="KW-0812">Transmembrane</keyword>
<dbReference type="AlphaFoldDB" id="A0A653I6F8"/>
<dbReference type="PANTHER" id="PTHR31632">
    <property type="entry name" value="IRON TRANSPORTER FTH1"/>
    <property type="match status" value="1"/>
</dbReference>
<keyword evidence="4 6" id="KW-1133">Transmembrane helix</keyword>
<dbReference type="GO" id="GO:0015093">
    <property type="term" value="F:ferrous iron transmembrane transporter activity"/>
    <property type="evidence" value="ECO:0007669"/>
    <property type="project" value="TreeGrafter"/>
</dbReference>
<dbReference type="Pfam" id="PF03239">
    <property type="entry name" value="FTR1"/>
    <property type="match status" value="1"/>
</dbReference>
<accession>A0A653I6F8</accession>
<keyword evidence="7" id="KW-0732">Signal</keyword>
<organism evidence="8 9">
    <name type="scientific">Exiguobacterium oxidotolerans</name>
    <dbReference type="NCBI Taxonomy" id="223958"/>
    <lineage>
        <taxon>Bacteria</taxon>
        <taxon>Bacillati</taxon>
        <taxon>Bacillota</taxon>
        <taxon>Bacilli</taxon>
        <taxon>Bacillales</taxon>
        <taxon>Bacillales Family XII. Incertae Sedis</taxon>
        <taxon>Exiguobacterium</taxon>
    </lineage>
</organism>
<dbReference type="Proteomes" id="UP000439752">
    <property type="component" value="Unassembled WGS sequence"/>
</dbReference>
<feature type="transmembrane region" description="Helical" evidence="6">
    <location>
        <begin position="523"/>
        <end position="546"/>
    </location>
</feature>
<keyword evidence="9" id="KW-1185">Reference proteome</keyword>
<feature type="chain" id="PRO_5039225416" evidence="7">
    <location>
        <begin position="23"/>
        <end position="559"/>
    </location>
</feature>
<evidence type="ECO:0000256" key="2">
    <source>
        <dbReference type="ARBA" id="ARBA00008333"/>
    </source>
</evidence>
<dbReference type="RefSeq" id="WP_159172966.1">
    <property type="nucleotide sequence ID" value="NZ_LR732310.1"/>
</dbReference>
<protein>
    <submittedName>
        <fullName evidence="8">Iron permease</fullName>
    </submittedName>
</protein>
<feature type="transmembrane region" description="Helical" evidence="6">
    <location>
        <begin position="480"/>
        <end position="503"/>
    </location>
</feature>
<dbReference type="PANTHER" id="PTHR31632:SF2">
    <property type="entry name" value="PLASMA MEMBRANE IRON PERMEASE"/>
    <property type="match status" value="1"/>
</dbReference>
<comment type="similarity">
    <text evidence="2">Belongs to the oxidase-dependent Fe transporter (OFeT) (TC 9.A.10.1) family.</text>
</comment>
<evidence type="ECO:0000256" key="6">
    <source>
        <dbReference type="SAM" id="Phobius"/>
    </source>
</evidence>
<dbReference type="InterPro" id="IPR004923">
    <property type="entry name" value="FTR1/Fip1/EfeU"/>
</dbReference>
<dbReference type="EMBL" id="CABWKQ010000010">
    <property type="protein sequence ID" value="VWX34442.1"/>
    <property type="molecule type" value="Genomic_DNA"/>
</dbReference>
<evidence type="ECO:0000313" key="9">
    <source>
        <dbReference type="Proteomes" id="UP000439752"/>
    </source>
</evidence>
<evidence type="ECO:0000256" key="1">
    <source>
        <dbReference type="ARBA" id="ARBA00004141"/>
    </source>
</evidence>
<comment type="subcellular location">
    <subcellularLocation>
        <location evidence="1">Membrane</location>
        <topology evidence="1">Multi-pass membrane protein</topology>
    </subcellularLocation>
</comment>
<evidence type="ECO:0000256" key="3">
    <source>
        <dbReference type="ARBA" id="ARBA00022692"/>
    </source>
</evidence>
<feature type="signal peptide" evidence="7">
    <location>
        <begin position="1"/>
        <end position="22"/>
    </location>
</feature>
<evidence type="ECO:0000256" key="5">
    <source>
        <dbReference type="ARBA" id="ARBA00023136"/>
    </source>
</evidence>
<proteinExistence type="inferred from homology"/>
<evidence type="ECO:0000256" key="4">
    <source>
        <dbReference type="ARBA" id="ARBA00022989"/>
    </source>
</evidence>
<feature type="transmembrane region" description="Helical" evidence="6">
    <location>
        <begin position="378"/>
        <end position="398"/>
    </location>
</feature>
<name>A0A653I6F8_9BACL</name>
<feature type="transmembrane region" description="Helical" evidence="6">
    <location>
        <begin position="448"/>
        <end position="473"/>
    </location>
</feature>
<keyword evidence="5 6" id="KW-0472">Membrane</keyword>
<feature type="transmembrane region" description="Helical" evidence="6">
    <location>
        <begin position="344"/>
        <end position="366"/>
    </location>
</feature>
<gene>
    <name evidence="8" type="ORF">EXIGUO9Y_180005</name>
</gene>
<reference evidence="8 9" key="1">
    <citation type="submission" date="2019-10" db="EMBL/GenBank/DDBJ databases">
        <authorList>
            <person name="Karimi E."/>
        </authorList>
    </citation>
    <scope>NUCLEOTIDE SEQUENCE [LARGE SCALE GENOMIC DNA]</scope>
    <source>
        <strain evidence="8">Exiguobacterium sp. 9Y</strain>
    </source>
</reference>
<evidence type="ECO:0000256" key="7">
    <source>
        <dbReference type="SAM" id="SignalP"/>
    </source>
</evidence>
<sequence>MRSLLKAALLVFLICSTLIPHAGAEAKTDALYVSIGQAISAVKAEDRDALSKRIATLAKQSKELADSDEKAVILKRLSTLKQHQDASFATISADLTALSTAVRTLEETMRPAQDATARTRLLDLHEVTKQMRQADAGERKTLEQTLLKEWTARESVVREESIGHYGKVEMALSAIRIAQARQTFDQTEWNEALDQFDTSIDSFVEGDIVKTASVELTDLIRLLDQASDALVAKDLDGARSTLTTFIAQWPSGEGAVRTRDSALYTQVETDVPLLLARLNDETRNATITSLQELSASLGQLTDQTSYTFVDAMLVMVREGLEALLIISALVALTRKANLRGERHIWFGAVLGLLASGLLALIIQFFFSTALASVGREQIEGWTGLFAVLVMLLVGNWLHSKTAITSRQTQLVSDLSRTSLFIVSFLTIFREGAETLLFYVGMAPAMTPLALGGGILAAILLIGLVSIAVIYFGVRLPIRRLFLGATILIYVMAFKILGVSLHALQLTGVLPVHPLALPPVAWIGFYPTIETVVPQVLVGLIIILTVLRKQRRGTSLKKVS</sequence>